<keyword evidence="2" id="KW-0677">Repeat</keyword>
<dbReference type="Proteomes" id="UP000295509">
    <property type="component" value="Unassembled WGS sequence"/>
</dbReference>
<dbReference type="PANTHER" id="PTHR18896:SF76">
    <property type="entry name" value="PHOSPHOLIPASE"/>
    <property type="match status" value="1"/>
</dbReference>
<feature type="domain" description="PLD phosphodiesterase" evidence="6">
    <location>
        <begin position="547"/>
        <end position="574"/>
    </location>
</feature>
<feature type="coiled-coil region" evidence="5">
    <location>
        <begin position="455"/>
        <end position="482"/>
    </location>
</feature>
<dbReference type="InterPro" id="IPR001736">
    <property type="entry name" value="PLipase_D/transphosphatidylase"/>
</dbReference>
<dbReference type="PANTHER" id="PTHR18896">
    <property type="entry name" value="PHOSPHOLIPASE D"/>
    <property type="match status" value="1"/>
</dbReference>
<evidence type="ECO:0000256" key="3">
    <source>
        <dbReference type="ARBA" id="ARBA00022801"/>
    </source>
</evidence>
<dbReference type="EMBL" id="SORE01000029">
    <property type="protein sequence ID" value="TDY38932.1"/>
    <property type="molecule type" value="Genomic_DNA"/>
</dbReference>
<dbReference type="SMART" id="SM00155">
    <property type="entry name" value="PLDc"/>
    <property type="match status" value="2"/>
</dbReference>
<name>A0A4R8L842_9BURK</name>
<keyword evidence="8" id="KW-1185">Reference proteome</keyword>
<evidence type="ECO:0000259" key="6">
    <source>
        <dbReference type="PROSITE" id="PS50035"/>
    </source>
</evidence>
<dbReference type="Gene3D" id="3.30.870.10">
    <property type="entry name" value="Endonuclease Chain A"/>
    <property type="match status" value="2"/>
</dbReference>
<keyword evidence="4" id="KW-0443">Lipid metabolism</keyword>
<dbReference type="Pfam" id="PF13091">
    <property type="entry name" value="PLDc_2"/>
    <property type="match status" value="1"/>
</dbReference>
<evidence type="ECO:0000256" key="5">
    <source>
        <dbReference type="SAM" id="Coils"/>
    </source>
</evidence>
<accession>A0A4R8L842</accession>
<keyword evidence="3" id="KW-0378">Hydrolase</keyword>
<dbReference type="PROSITE" id="PS50035">
    <property type="entry name" value="PLD"/>
    <property type="match status" value="1"/>
</dbReference>
<proteinExistence type="predicted"/>
<gene>
    <name evidence="7" type="ORF">BX592_12948</name>
</gene>
<organism evidence="7 8">
    <name type="scientific">Paraburkholderia rhizosphaerae</name>
    <dbReference type="NCBI Taxonomy" id="480658"/>
    <lineage>
        <taxon>Bacteria</taxon>
        <taxon>Pseudomonadati</taxon>
        <taxon>Pseudomonadota</taxon>
        <taxon>Betaproteobacteria</taxon>
        <taxon>Burkholderiales</taxon>
        <taxon>Burkholderiaceae</taxon>
        <taxon>Paraburkholderia</taxon>
    </lineage>
</organism>
<comment type="catalytic activity">
    <reaction evidence="1">
        <text>a 1,2-diacyl-sn-glycero-3-phosphocholine + H2O = a 1,2-diacyl-sn-glycero-3-phosphate + choline + H(+)</text>
        <dbReference type="Rhea" id="RHEA:14445"/>
        <dbReference type="ChEBI" id="CHEBI:15354"/>
        <dbReference type="ChEBI" id="CHEBI:15377"/>
        <dbReference type="ChEBI" id="CHEBI:15378"/>
        <dbReference type="ChEBI" id="CHEBI:57643"/>
        <dbReference type="ChEBI" id="CHEBI:58608"/>
        <dbReference type="EC" id="3.1.4.4"/>
    </reaction>
</comment>
<dbReference type="InterPro" id="IPR015679">
    <property type="entry name" value="PLipase_D_fam"/>
</dbReference>
<evidence type="ECO:0000313" key="8">
    <source>
        <dbReference type="Proteomes" id="UP000295509"/>
    </source>
</evidence>
<evidence type="ECO:0000256" key="2">
    <source>
        <dbReference type="ARBA" id="ARBA00022737"/>
    </source>
</evidence>
<dbReference type="GO" id="GO:0009395">
    <property type="term" value="P:phospholipid catabolic process"/>
    <property type="evidence" value="ECO:0007669"/>
    <property type="project" value="TreeGrafter"/>
</dbReference>
<reference evidence="7 8" key="1">
    <citation type="submission" date="2019-03" db="EMBL/GenBank/DDBJ databases">
        <title>Genomic Encyclopedia of Type Strains, Phase III (KMG-III): the genomes of soil and plant-associated and newly described type strains.</title>
        <authorList>
            <person name="Whitman W."/>
        </authorList>
    </citation>
    <scope>NUCLEOTIDE SEQUENCE [LARGE SCALE GENOMIC DNA]</scope>
    <source>
        <strain evidence="7 8">LMG 29544</strain>
    </source>
</reference>
<dbReference type="InterPro" id="IPR025202">
    <property type="entry name" value="PLD-like_dom"/>
</dbReference>
<evidence type="ECO:0000313" key="7">
    <source>
        <dbReference type="EMBL" id="TDY38932.1"/>
    </source>
</evidence>
<keyword evidence="5" id="KW-0175">Coiled coil</keyword>
<dbReference type="OrthoDB" id="8828485at2"/>
<sequence>MTTQKPINVPIALSRCRSATLTLPWFVQRTEYCPAPATFKPLVNGEEAFGTVYDALLNARRSVDIICWGFQPSMYFKRGSGSASVPIGQLLAQLGANGIKVRLLCWQDDLHLAEFSENGAPGNNLATSIKPLLPDWFVSLPGVSNFVSKDYQAGWEREFDIEWYRRANLNNVTRARYRAASDRVVDFAFRKDAFRNLEFATRDFSLHNRDEIDHRMKLHNEAVRQGAATGSVGRAAMAAFPTHHQKMVLIDYDIPDRAVGFVMGHNMLDTYWDRDDHSYVRMHPQMGRNGLHPRQDISSRVSGPVLEYLNENFCQAWDDATGQTLTQSRAAVASQLTLRRDFDTPVMAQVLRTQSQHEKRDIASMYLQAVNNATRFIYIENQYFRWSELAEKITQVAAALVSAGRDPGKHGPIYLFVVTNSNEEAIGPGTVNTYHMLNALGKADRVPAIARLERRDVLQAQLSTAQDRLAQANREMNQVMKGNYDYSKFPNVAAIQQDQLAHQAEVASIRQQIDDNEKNPIAPIEIPGLKVQICTLVAPDSPPEKWDYVYVHSKLMIVDDVFMTLGSANINLRSMAVDSELNICHENMAVTQPLRRRLWDLHTRGFEGGASDQPVEAFNAWSKIVIRNAQNQKRGLAPIASLVGFSYTSGRRSTDD</sequence>
<dbReference type="RefSeq" id="WP_134196632.1">
    <property type="nucleotide sequence ID" value="NZ_JBHLUW010000019.1"/>
</dbReference>
<protein>
    <recommendedName>
        <fullName evidence="6">PLD phosphodiesterase domain-containing protein</fullName>
    </recommendedName>
</protein>
<dbReference type="AlphaFoldDB" id="A0A4R8L842"/>
<evidence type="ECO:0000256" key="4">
    <source>
        <dbReference type="ARBA" id="ARBA00023098"/>
    </source>
</evidence>
<evidence type="ECO:0000256" key="1">
    <source>
        <dbReference type="ARBA" id="ARBA00000798"/>
    </source>
</evidence>
<dbReference type="GO" id="GO:0004630">
    <property type="term" value="F:phospholipase D activity"/>
    <property type="evidence" value="ECO:0007669"/>
    <property type="project" value="UniProtKB-EC"/>
</dbReference>
<comment type="caution">
    <text evidence="7">The sequence shown here is derived from an EMBL/GenBank/DDBJ whole genome shotgun (WGS) entry which is preliminary data.</text>
</comment>
<dbReference type="SUPFAM" id="SSF56024">
    <property type="entry name" value="Phospholipase D/nuclease"/>
    <property type="match status" value="2"/>
</dbReference>